<feature type="region of interest" description="Disordered" evidence="1">
    <location>
        <begin position="77"/>
        <end position="183"/>
    </location>
</feature>
<comment type="caution">
    <text evidence="2">The sequence shown here is derived from an EMBL/GenBank/DDBJ whole genome shotgun (WGS) entry which is preliminary data.</text>
</comment>
<dbReference type="Proteomes" id="UP001189429">
    <property type="component" value="Unassembled WGS sequence"/>
</dbReference>
<evidence type="ECO:0000256" key="1">
    <source>
        <dbReference type="SAM" id="MobiDB-lite"/>
    </source>
</evidence>
<evidence type="ECO:0000313" key="2">
    <source>
        <dbReference type="EMBL" id="CAK0805928.1"/>
    </source>
</evidence>
<feature type="compositionally biased region" description="Low complexity" evidence="1">
    <location>
        <begin position="217"/>
        <end position="226"/>
    </location>
</feature>
<sequence>MPRGAILGFSVDASPGNWHVLQLGGSSSWGSGGHFAHMTGARATMRAPVDTSPKQAHRTNALDGLREIGRARLNRIQQQKRPHLRTAAGIAPAGGAPGLADEEGGGRWMVKRERERERGEREQSGNAACRADPPEHDGREQQLQLLPHTPTTPDLTTTRRRRAPKGTSGLMTRPAPLLDQSAPSGAPLWRAAAACRTRNATHACALWPGGGRKPSAERSAALLRSSGQERSHLARE</sequence>
<proteinExistence type="predicted"/>
<gene>
    <name evidence="2" type="ORF">PCOR1329_LOCUS12333</name>
</gene>
<evidence type="ECO:0000313" key="3">
    <source>
        <dbReference type="Proteomes" id="UP001189429"/>
    </source>
</evidence>
<protein>
    <submittedName>
        <fullName evidence="2">Uncharacterized protein</fullName>
    </submittedName>
</protein>
<keyword evidence="3" id="KW-1185">Reference proteome</keyword>
<organism evidence="2 3">
    <name type="scientific">Prorocentrum cordatum</name>
    <dbReference type="NCBI Taxonomy" id="2364126"/>
    <lineage>
        <taxon>Eukaryota</taxon>
        <taxon>Sar</taxon>
        <taxon>Alveolata</taxon>
        <taxon>Dinophyceae</taxon>
        <taxon>Prorocentrales</taxon>
        <taxon>Prorocentraceae</taxon>
        <taxon>Prorocentrum</taxon>
    </lineage>
</organism>
<feature type="region of interest" description="Disordered" evidence="1">
    <location>
        <begin position="206"/>
        <end position="236"/>
    </location>
</feature>
<reference evidence="2" key="1">
    <citation type="submission" date="2023-10" db="EMBL/GenBank/DDBJ databases">
        <authorList>
            <person name="Chen Y."/>
            <person name="Shah S."/>
            <person name="Dougan E. K."/>
            <person name="Thang M."/>
            <person name="Chan C."/>
        </authorList>
    </citation>
    <scope>NUCLEOTIDE SEQUENCE [LARGE SCALE GENOMIC DNA]</scope>
</reference>
<feature type="compositionally biased region" description="Basic and acidic residues" evidence="1">
    <location>
        <begin position="227"/>
        <end position="236"/>
    </location>
</feature>
<name>A0ABN9QIS1_9DINO</name>
<feature type="compositionally biased region" description="Basic and acidic residues" evidence="1">
    <location>
        <begin position="110"/>
        <end position="123"/>
    </location>
</feature>
<accession>A0ABN9QIS1</accession>
<dbReference type="EMBL" id="CAUYUJ010003592">
    <property type="protein sequence ID" value="CAK0805928.1"/>
    <property type="molecule type" value="Genomic_DNA"/>
</dbReference>
<feature type="compositionally biased region" description="Low complexity" evidence="1">
    <location>
        <begin position="141"/>
        <end position="156"/>
    </location>
</feature>